<dbReference type="AlphaFoldDB" id="A0A926ELD7"/>
<feature type="transmembrane region" description="Helical" evidence="5">
    <location>
        <begin position="60"/>
        <end position="79"/>
    </location>
</feature>
<reference evidence="7" key="1">
    <citation type="submission" date="2020-08" db="EMBL/GenBank/DDBJ databases">
        <title>Genome public.</title>
        <authorList>
            <person name="Liu C."/>
            <person name="Sun Q."/>
        </authorList>
    </citation>
    <scope>NUCLEOTIDE SEQUENCE</scope>
    <source>
        <strain evidence="7">NSJ-12</strain>
    </source>
</reference>
<feature type="domain" description="Cation/H+ exchanger transmembrane" evidence="6">
    <location>
        <begin position="14"/>
        <end position="379"/>
    </location>
</feature>
<sequence length="421" mass="44678">MLKGILLLICFIGIAFIAGKLVARVKLPAILGWLVAGMIIGPHALGWFNDEIMNNNWFHILINIGEVSVGLLIGTELIWKDLKQSGKQIITICVTEALGTFLVVTCAFGLIFSFMGIPLYLAVVFGAIALATAPAPSISIVNEYKTKGPVTKALIPLAALDDIIALVVFFLVIGVVSSMISDVRIPLYFVPLMIVIPVLIGGVTGFIAGHILKREMSKRMTLLSTMVCMCVTAAVGIFVNNYIMPKPVLNLMIVGVAFAATFANMMPKERVEDIMKTNMPVIGLFMIIVVLNLGAPLDYHLILGAGVFTVIYIVARALGKIGGAYTGAVLSKAPKTVKRYLGLTLLPHSGVSLIFTGSAVNVLIGPDPESATIIQGTIAAAAVINEIIAVFLAKQAFKAAGEIDGVGDVVLEDKEAAGIYN</sequence>
<feature type="transmembrane region" description="Helical" evidence="5">
    <location>
        <begin position="153"/>
        <end position="176"/>
    </location>
</feature>
<dbReference type="EMBL" id="JACRSY010000024">
    <property type="protein sequence ID" value="MBC8580620.1"/>
    <property type="molecule type" value="Genomic_DNA"/>
</dbReference>
<dbReference type="InterPro" id="IPR038770">
    <property type="entry name" value="Na+/solute_symporter_sf"/>
</dbReference>
<evidence type="ECO:0000313" key="8">
    <source>
        <dbReference type="Proteomes" id="UP000655830"/>
    </source>
</evidence>
<gene>
    <name evidence="7" type="ORF">H8718_13940</name>
</gene>
<dbReference type="RefSeq" id="WP_249333351.1">
    <property type="nucleotide sequence ID" value="NZ_JACRSY010000024.1"/>
</dbReference>
<dbReference type="GO" id="GO:0015297">
    <property type="term" value="F:antiporter activity"/>
    <property type="evidence" value="ECO:0007669"/>
    <property type="project" value="InterPro"/>
</dbReference>
<feature type="transmembrane region" description="Helical" evidence="5">
    <location>
        <begin position="278"/>
        <end position="295"/>
    </location>
</feature>
<feature type="transmembrane region" description="Helical" evidence="5">
    <location>
        <begin position="119"/>
        <end position="141"/>
    </location>
</feature>
<keyword evidence="8" id="KW-1185">Reference proteome</keyword>
<feature type="transmembrane region" description="Helical" evidence="5">
    <location>
        <begin position="188"/>
        <end position="208"/>
    </location>
</feature>
<keyword evidence="2 5" id="KW-0812">Transmembrane</keyword>
<feature type="transmembrane region" description="Helical" evidence="5">
    <location>
        <begin position="370"/>
        <end position="393"/>
    </location>
</feature>
<proteinExistence type="predicted"/>
<evidence type="ECO:0000256" key="2">
    <source>
        <dbReference type="ARBA" id="ARBA00022692"/>
    </source>
</evidence>
<evidence type="ECO:0000313" key="7">
    <source>
        <dbReference type="EMBL" id="MBC8580620.1"/>
    </source>
</evidence>
<feature type="transmembrane region" description="Helical" evidence="5">
    <location>
        <begin position="30"/>
        <end position="48"/>
    </location>
</feature>
<feature type="transmembrane region" description="Helical" evidence="5">
    <location>
        <begin position="249"/>
        <end position="266"/>
    </location>
</feature>
<evidence type="ECO:0000259" key="6">
    <source>
        <dbReference type="Pfam" id="PF00999"/>
    </source>
</evidence>
<evidence type="ECO:0000256" key="5">
    <source>
        <dbReference type="SAM" id="Phobius"/>
    </source>
</evidence>
<dbReference type="GO" id="GO:1902600">
    <property type="term" value="P:proton transmembrane transport"/>
    <property type="evidence" value="ECO:0007669"/>
    <property type="project" value="InterPro"/>
</dbReference>
<keyword evidence="3 5" id="KW-1133">Transmembrane helix</keyword>
<evidence type="ECO:0000256" key="1">
    <source>
        <dbReference type="ARBA" id="ARBA00004141"/>
    </source>
</evidence>
<dbReference type="Proteomes" id="UP000655830">
    <property type="component" value="Unassembled WGS sequence"/>
</dbReference>
<feature type="transmembrane region" description="Helical" evidence="5">
    <location>
        <begin position="6"/>
        <end position="23"/>
    </location>
</feature>
<feature type="transmembrane region" description="Helical" evidence="5">
    <location>
        <begin position="301"/>
        <end position="319"/>
    </location>
</feature>
<comment type="subcellular location">
    <subcellularLocation>
        <location evidence="1">Membrane</location>
        <topology evidence="1">Multi-pass membrane protein</topology>
    </subcellularLocation>
</comment>
<feature type="transmembrane region" description="Helical" evidence="5">
    <location>
        <begin position="91"/>
        <end position="113"/>
    </location>
</feature>
<dbReference type="GO" id="GO:0016020">
    <property type="term" value="C:membrane"/>
    <property type="evidence" value="ECO:0007669"/>
    <property type="project" value="UniProtKB-SubCell"/>
</dbReference>
<evidence type="ECO:0000256" key="3">
    <source>
        <dbReference type="ARBA" id="ARBA00022989"/>
    </source>
</evidence>
<dbReference type="Gene3D" id="1.20.1530.20">
    <property type="match status" value="1"/>
</dbReference>
<keyword evidence="4 5" id="KW-0472">Membrane</keyword>
<organism evidence="7 8">
    <name type="scientific">Zhenhengia yiwuensis</name>
    <dbReference type="NCBI Taxonomy" id="2763666"/>
    <lineage>
        <taxon>Bacteria</taxon>
        <taxon>Bacillati</taxon>
        <taxon>Bacillota</taxon>
        <taxon>Clostridia</taxon>
        <taxon>Lachnospirales</taxon>
        <taxon>Lachnospiraceae</taxon>
        <taxon>Zhenhengia</taxon>
    </lineage>
</organism>
<feature type="transmembrane region" description="Helical" evidence="5">
    <location>
        <begin position="340"/>
        <end position="364"/>
    </location>
</feature>
<name>A0A926ELD7_9FIRM</name>
<dbReference type="Pfam" id="PF00999">
    <property type="entry name" value="Na_H_Exchanger"/>
    <property type="match status" value="1"/>
</dbReference>
<feature type="transmembrane region" description="Helical" evidence="5">
    <location>
        <begin position="220"/>
        <end position="243"/>
    </location>
</feature>
<accession>A0A926ELD7</accession>
<protein>
    <submittedName>
        <fullName evidence="7">Cation:proton antiporter</fullName>
    </submittedName>
</protein>
<dbReference type="InterPro" id="IPR006153">
    <property type="entry name" value="Cation/H_exchanger_TM"/>
</dbReference>
<evidence type="ECO:0000256" key="4">
    <source>
        <dbReference type="ARBA" id="ARBA00023136"/>
    </source>
</evidence>
<comment type="caution">
    <text evidence="7">The sequence shown here is derived from an EMBL/GenBank/DDBJ whole genome shotgun (WGS) entry which is preliminary data.</text>
</comment>
<dbReference type="PANTHER" id="PTHR43021">
    <property type="entry name" value="NA(+)/H(+) ANTIPORTER-RELATED"/>
    <property type="match status" value="1"/>
</dbReference>
<dbReference type="PANTHER" id="PTHR43021:SF2">
    <property type="entry name" value="CATION_H+ EXCHANGER DOMAIN-CONTAINING PROTEIN"/>
    <property type="match status" value="1"/>
</dbReference>